<keyword evidence="2" id="KW-1185">Reference proteome</keyword>
<proteinExistence type="predicted"/>
<dbReference type="Proteomes" id="UP001487740">
    <property type="component" value="Unassembled WGS sequence"/>
</dbReference>
<accession>A0AAW0TS01</accession>
<dbReference type="AlphaFoldDB" id="A0AAW0TS01"/>
<dbReference type="EMBL" id="JARAKH010000025">
    <property type="protein sequence ID" value="KAK8390271.1"/>
    <property type="molecule type" value="Genomic_DNA"/>
</dbReference>
<gene>
    <name evidence="1" type="ORF">O3P69_010154</name>
</gene>
<comment type="caution">
    <text evidence="1">The sequence shown here is derived from an EMBL/GenBank/DDBJ whole genome shotgun (WGS) entry which is preliminary data.</text>
</comment>
<sequence length="97" mass="10817">MGGEEGRGGRSLGQLVRSWQRKCCQQSTTMQRRRLVMLDLVGMRLPRPITNGKHSAGMWTGFMALHIECTATEENLECWSAAEPGALAWSHLGVEKM</sequence>
<evidence type="ECO:0000313" key="1">
    <source>
        <dbReference type="EMBL" id="KAK8390271.1"/>
    </source>
</evidence>
<organism evidence="1 2">
    <name type="scientific">Scylla paramamosain</name>
    <name type="common">Mud crab</name>
    <dbReference type="NCBI Taxonomy" id="85552"/>
    <lineage>
        <taxon>Eukaryota</taxon>
        <taxon>Metazoa</taxon>
        <taxon>Ecdysozoa</taxon>
        <taxon>Arthropoda</taxon>
        <taxon>Crustacea</taxon>
        <taxon>Multicrustacea</taxon>
        <taxon>Malacostraca</taxon>
        <taxon>Eumalacostraca</taxon>
        <taxon>Eucarida</taxon>
        <taxon>Decapoda</taxon>
        <taxon>Pleocyemata</taxon>
        <taxon>Brachyura</taxon>
        <taxon>Eubrachyura</taxon>
        <taxon>Portunoidea</taxon>
        <taxon>Portunidae</taxon>
        <taxon>Portuninae</taxon>
        <taxon>Scylla</taxon>
    </lineage>
</organism>
<name>A0AAW0TS01_SCYPA</name>
<reference evidence="1 2" key="1">
    <citation type="submission" date="2023-03" db="EMBL/GenBank/DDBJ databases">
        <title>High-quality genome of Scylla paramamosain provides insights in environmental adaptation.</title>
        <authorList>
            <person name="Zhang L."/>
        </authorList>
    </citation>
    <scope>NUCLEOTIDE SEQUENCE [LARGE SCALE GENOMIC DNA]</scope>
    <source>
        <strain evidence="1">LZ_2023a</strain>
        <tissue evidence="1">Muscle</tissue>
    </source>
</reference>
<evidence type="ECO:0000313" key="2">
    <source>
        <dbReference type="Proteomes" id="UP001487740"/>
    </source>
</evidence>
<protein>
    <submittedName>
        <fullName evidence="1">Uncharacterized protein</fullName>
    </submittedName>
</protein>